<gene>
    <name evidence="3" type="ORF">K458DRAFT_309620</name>
</gene>
<evidence type="ECO:0000313" key="4">
    <source>
        <dbReference type="Proteomes" id="UP000799291"/>
    </source>
</evidence>
<dbReference type="Pfam" id="PF04681">
    <property type="entry name" value="Bys1"/>
    <property type="match status" value="1"/>
</dbReference>
<dbReference type="AlphaFoldDB" id="A0A6G1ITG0"/>
<dbReference type="EMBL" id="MU005591">
    <property type="protein sequence ID" value="KAF2681534.1"/>
    <property type="molecule type" value="Genomic_DNA"/>
</dbReference>
<name>A0A6G1ITG0_9PLEO</name>
<accession>A0A6G1ITG0</accession>
<sequence>MKLALLFASLAPVLLAAKCSSKVVTVTEVVRITCAADGKSCGPPGPATSSSSTAVVQHSTTSSFSIAPPPQQATNKQSLSTNAAVPQPPVNTSPINPKPSTSGNSGGPPAPTYNPLPEPAIFSSETPSIFNVLEGQSGMAVIINSCDYDLSLNSVGCGTGVQGQLIPAGETYTEPIRDCTNAGVALHATSKNHTKPVIVEYGAGPQDALKLTRPLSYDLSFLDCMVKETANLTGCAGWKEGHQCSGGVGSTVWSCLPEQYCDRTSYTVPEYGQTPENKDWRIKVAAPVASTDFTNGVVWELCAANRVN</sequence>
<feature type="chain" id="PRO_5026191587" evidence="2">
    <location>
        <begin position="17"/>
        <end position="308"/>
    </location>
</feature>
<keyword evidence="2" id="KW-0732">Signal</keyword>
<feature type="compositionally biased region" description="Low complexity" evidence="1">
    <location>
        <begin position="47"/>
        <end position="63"/>
    </location>
</feature>
<proteinExistence type="predicted"/>
<keyword evidence="4" id="KW-1185">Reference proteome</keyword>
<dbReference type="Proteomes" id="UP000799291">
    <property type="component" value="Unassembled WGS sequence"/>
</dbReference>
<dbReference type="OrthoDB" id="5144514at2759"/>
<dbReference type="InterPro" id="IPR006771">
    <property type="entry name" value="CetA-like"/>
</dbReference>
<organism evidence="3 4">
    <name type="scientific">Lentithecium fluviatile CBS 122367</name>
    <dbReference type="NCBI Taxonomy" id="1168545"/>
    <lineage>
        <taxon>Eukaryota</taxon>
        <taxon>Fungi</taxon>
        <taxon>Dikarya</taxon>
        <taxon>Ascomycota</taxon>
        <taxon>Pezizomycotina</taxon>
        <taxon>Dothideomycetes</taxon>
        <taxon>Pleosporomycetidae</taxon>
        <taxon>Pleosporales</taxon>
        <taxon>Massarineae</taxon>
        <taxon>Lentitheciaceae</taxon>
        <taxon>Lentithecium</taxon>
    </lineage>
</organism>
<protein>
    <submittedName>
        <fullName evidence="3">Uncharacterized protein</fullName>
    </submittedName>
</protein>
<feature type="signal peptide" evidence="2">
    <location>
        <begin position="1"/>
        <end position="16"/>
    </location>
</feature>
<evidence type="ECO:0000313" key="3">
    <source>
        <dbReference type="EMBL" id="KAF2681534.1"/>
    </source>
</evidence>
<feature type="region of interest" description="Disordered" evidence="1">
    <location>
        <begin position="37"/>
        <end position="120"/>
    </location>
</feature>
<evidence type="ECO:0000256" key="1">
    <source>
        <dbReference type="SAM" id="MobiDB-lite"/>
    </source>
</evidence>
<feature type="compositionally biased region" description="Polar residues" evidence="1">
    <location>
        <begin position="72"/>
        <end position="85"/>
    </location>
</feature>
<evidence type="ECO:0000256" key="2">
    <source>
        <dbReference type="SAM" id="SignalP"/>
    </source>
</evidence>
<feature type="compositionally biased region" description="Pro residues" evidence="1">
    <location>
        <begin position="108"/>
        <end position="118"/>
    </location>
</feature>
<feature type="compositionally biased region" description="Polar residues" evidence="1">
    <location>
        <begin position="92"/>
        <end position="103"/>
    </location>
</feature>
<reference evidence="3" key="1">
    <citation type="journal article" date="2020" name="Stud. Mycol.">
        <title>101 Dothideomycetes genomes: a test case for predicting lifestyles and emergence of pathogens.</title>
        <authorList>
            <person name="Haridas S."/>
            <person name="Albert R."/>
            <person name="Binder M."/>
            <person name="Bloem J."/>
            <person name="Labutti K."/>
            <person name="Salamov A."/>
            <person name="Andreopoulos B."/>
            <person name="Baker S."/>
            <person name="Barry K."/>
            <person name="Bills G."/>
            <person name="Bluhm B."/>
            <person name="Cannon C."/>
            <person name="Castanera R."/>
            <person name="Culley D."/>
            <person name="Daum C."/>
            <person name="Ezra D."/>
            <person name="Gonzalez J."/>
            <person name="Henrissat B."/>
            <person name="Kuo A."/>
            <person name="Liang C."/>
            <person name="Lipzen A."/>
            <person name="Lutzoni F."/>
            <person name="Magnuson J."/>
            <person name="Mondo S."/>
            <person name="Nolan M."/>
            <person name="Ohm R."/>
            <person name="Pangilinan J."/>
            <person name="Park H.-J."/>
            <person name="Ramirez L."/>
            <person name="Alfaro M."/>
            <person name="Sun H."/>
            <person name="Tritt A."/>
            <person name="Yoshinaga Y."/>
            <person name="Zwiers L.-H."/>
            <person name="Turgeon B."/>
            <person name="Goodwin S."/>
            <person name="Spatafora J."/>
            <person name="Crous P."/>
            <person name="Grigoriev I."/>
        </authorList>
    </citation>
    <scope>NUCLEOTIDE SEQUENCE</scope>
    <source>
        <strain evidence="3">CBS 122367</strain>
    </source>
</reference>